<dbReference type="Proteomes" id="UP000070444">
    <property type="component" value="Unassembled WGS sequence"/>
</dbReference>
<feature type="region of interest" description="Disordered" evidence="4">
    <location>
        <begin position="191"/>
        <end position="213"/>
    </location>
</feature>
<evidence type="ECO:0000259" key="5">
    <source>
        <dbReference type="Pfam" id="PF08573"/>
    </source>
</evidence>
<dbReference type="PANTHER" id="PTHR15107:SF0">
    <property type="entry name" value="DNA ENDONUCLEASE ACTIVATOR CTP1 C-TERMINAL DOMAIN-CONTAINING PROTEIN"/>
    <property type="match status" value="1"/>
</dbReference>
<dbReference type="GO" id="GO:0005634">
    <property type="term" value="C:nucleus"/>
    <property type="evidence" value="ECO:0007669"/>
    <property type="project" value="UniProtKB-SubCell"/>
</dbReference>
<dbReference type="OrthoDB" id="5801062at2759"/>
<protein>
    <recommendedName>
        <fullName evidence="5">DNA endonuclease activator Ctp1 C-terminal domain-containing protein</fullName>
    </recommendedName>
</protein>
<accession>A0A137P8W3</accession>
<dbReference type="InterPro" id="IPR013882">
    <property type="entry name" value="Ctp1_C"/>
</dbReference>
<name>A0A137P8W3_CONC2</name>
<keyword evidence="7" id="KW-1185">Reference proteome</keyword>
<dbReference type="AlphaFoldDB" id="A0A137P8W3"/>
<dbReference type="Pfam" id="PF08573">
    <property type="entry name" value="SAE2"/>
    <property type="match status" value="1"/>
</dbReference>
<dbReference type="PANTHER" id="PTHR15107">
    <property type="entry name" value="RETINOBLASTOMA BINDING PROTEIN 8"/>
    <property type="match status" value="1"/>
</dbReference>
<reference evidence="6 7" key="1">
    <citation type="journal article" date="2015" name="Genome Biol. Evol.">
        <title>Phylogenomic analyses indicate that early fungi evolved digesting cell walls of algal ancestors of land plants.</title>
        <authorList>
            <person name="Chang Y."/>
            <person name="Wang S."/>
            <person name="Sekimoto S."/>
            <person name="Aerts A.L."/>
            <person name="Choi C."/>
            <person name="Clum A."/>
            <person name="LaButti K.M."/>
            <person name="Lindquist E.A."/>
            <person name="Yee Ngan C."/>
            <person name="Ohm R.A."/>
            <person name="Salamov A.A."/>
            <person name="Grigoriev I.V."/>
            <person name="Spatafora J.W."/>
            <person name="Berbee M.L."/>
        </authorList>
    </citation>
    <scope>NUCLEOTIDE SEQUENCE [LARGE SCALE GENOMIC DNA]</scope>
    <source>
        <strain evidence="6 7">NRRL 28638</strain>
    </source>
</reference>
<proteinExistence type="predicted"/>
<sequence length="213" mass="24125">MNSISITSETELQKNNKLMRDGIDSIAELLKLPPLNLDSGKDIKIRIETIKDKIIGLTEEDVTSKPQPMLSTAKSSDSESINDLSVSDINIDLLKLNDPPMTPTKKQNFSKTYSPMKTELKATKPKPKKLFYSSIKIDEDKPNYAYEEKVRAKNKRSHMPGGECACCKDFNEAVDKGTAEINPLKDRLNQVSRHRKLQPRPATPENYWDLDMD</sequence>
<evidence type="ECO:0000256" key="4">
    <source>
        <dbReference type="SAM" id="MobiDB-lite"/>
    </source>
</evidence>
<keyword evidence="2" id="KW-0227">DNA damage</keyword>
<dbReference type="GO" id="GO:0003684">
    <property type="term" value="F:damaged DNA binding"/>
    <property type="evidence" value="ECO:0007669"/>
    <property type="project" value="TreeGrafter"/>
</dbReference>
<feature type="domain" description="DNA endonuclease activator Ctp1 C-terminal" evidence="5">
    <location>
        <begin position="185"/>
        <end position="212"/>
    </location>
</feature>
<keyword evidence="3" id="KW-0539">Nucleus</keyword>
<dbReference type="InterPro" id="IPR033316">
    <property type="entry name" value="RBBP8-like"/>
</dbReference>
<dbReference type="EMBL" id="KQ964475">
    <property type="protein sequence ID" value="KXN71448.1"/>
    <property type="molecule type" value="Genomic_DNA"/>
</dbReference>
<gene>
    <name evidence="6" type="ORF">CONCODRAFT_78349</name>
</gene>
<comment type="subcellular location">
    <subcellularLocation>
        <location evidence="1">Nucleus</location>
    </subcellularLocation>
</comment>
<evidence type="ECO:0000313" key="7">
    <source>
        <dbReference type="Proteomes" id="UP000070444"/>
    </source>
</evidence>
<organism evidence="6 7">
    <name type="scientific">Conidiobolus coronatus (strain ATCC 28846 / CBS 209.66 / NRRL 28638)</name>
    <name type="common">Delacroixia coronata</name>
    <dbReference type="NCBI Taxonomy" id="796925"/>
    <lineage>
        <taxon>Eukaryota</taxon>
        <taxon>Fungi</taxon>
        <taxon>Fungi incertae sedis</taxon>
        <taxon>Zoopagomycota</taxon>
        <taxon>Entomophthoromycotina</taxon>
        <taxon>Entomophthoromycetes</taxon>
        <taxon>Entomophthorales</taxon>
        <taxon>Ancylistaceae</taxon>
        <taxon>Conidiobolus</taxon>
    </lineage>
</organism>
<evidence type="ECO:0000313" key="6">
    <source>
        <dbReference type="EMBL" id="KXN71448.1"/>
    </source>
</evidence>
<evidence type="ECO:0000256" key="3">
    <source>
        <dbReference type="ARBA" id="ARBA00023242"/>
    </source>
</evidence>
<evidence type="ECO:0000256" key="1">
    <source>
        <dbReference type="ARBA" id="ARBA00004123"/>
    </source>
</evidence>
<evidence type="ECO:0000256" key="2">
    <source>
        <dbReference type="ARBA" id="ARBA00022763"/>
    </source>
</evidence>
<dbReference type="GO" id="GO:0010792">
    <property type="term" value="P:DNA double-strand break processing involved in repair via single-strand annealing"/>
    <property type="evidence" value="ECO:0007669"/>
    <property type="project" value="TreeGrafter"/>
</dbReference>